<dbReference type="PANTHER" id="PTHR42736">
    <property type="entry name" value="PROTEIN-GLUTAMINE GAMMA-GLUTAMYLTRANSFERASE"/>
    <property type="match status" value="1"/>
</dbReference>
<dbReference type="SUPFAM" id="SSF54001">
    <property type="entry name" value="Cysteine proteinases"/>
    <property type="match status" value="1"/>
</dbReference>
<dbReference type="SMART" id="SM00460">
    <property type="entry name" value="TGc"/>
    <property type="match status" value="1"/>
</dbReference>
<dbReference type="Pfam" id="PF01841">
    <property type="entry name" value="Transglut_core"/>
    <property type="match status" value="1"/>
</dbReference>
<sequence>MIWPSFPASWEERSVMPNRKALFWQRLLLTEWPQRLVAILSGLFLYQYVSWIESENGLWLPQTISAVSMTLLIGVLSFLIPRLRLVWRCVLQLALVVVFVALQVGYHYIGMPWRSFLSLEAVGLWLEANVGQLAPFIWFALGAWAIYLAMIWVARSKLRLYMVLLASVLFFAIRDSFSQIVLWQEVSIVLVCGLLLLVLRHLAELKSRAPLLWETLAEYPTTIGVPVVLILALTFTIGAIAPSVDPLMMDPYTAWRISQGESVPALGKGFIVSQPSGDASSGYSRDDSSLGGSFRFDYSTVMTVDTSKRTYFRGETRSVYTGSGWESGEAEKRQRPFGVGSEALAADPAIDTSLLKTQEVTQTITMEQEAPFPVLFAGFQISKVESLDNGETSASELRWFPQQSELRVAGKHYPKTYQVVVKEPIIDEAGLRAARASYDGDSKWDAYLQLPVTLPPRVRDLAADVTKNAANPYDKAKSIELYLSTTFPYTNTPDMSQAASKDFVDRFLFEVKQGYCDYYSSAMVVMARAAGLPARWVKGYSSGQSPIPEEVQRLGNITQQTSIDADAAGEYTVRNADAHSWAEIYFEGYGWIPFEPTSGFALPSVYPDDQPKPLEELTLPQAAAAEAADAGVPLRVWIWAGSVALVALAAGALLYVRRAALRRMWRKLRLRRARAASFDHKIVIEFERLLRLGRRKGFIRHEHETMREAAARWAQQSKWMKKDLEIALNLFERAKYSPAAATEQDFAQATQTIARLKEQMK</sequence>
<keyword evidence="1" id="KW-0472">Membrane</keyword>
<feature type="transmembrane region" description="Helical" evidence="1">
    <location>
        <begin position="158"/>
        <end position="174"/>
    </location>
</feature>
<gene>
    <name evidence="3" type="ORF">B5M42_09365</name>
</gene>
<keyword evidence="4" id="KW-1185">Reference proteome</keyword>
<evidence type="ECO:0000259" key="2">
    <source>
        <dbReference type="SMART" id="SM00460"/>
    </source>
</evidence>
<keyword evidence="1" id="KW-1133">Transmembrane helix</keyword>
<evidence type="ECO:0000313" key="3">
    <source>
        <dbReference type="EMBL" id="TFE88644.1"/>
    </source>
</evidence>
<feature type="transmembrane region" description="Helical" evidence="1">
    <location>
        <begin position="129"/>
        <end position="151"/>
    </location>
</feature>
<reference evidence="3 4" key="1">
    <citation type="submission" date="2017-03" db="EMBL/GenBank/DDBJ databases">
        <title>Isolation of Levoglucosan Utilizing Bacteria.</title>
        <authorList>
            <person name="Arya A.S."/>
        </authorList>
    </citation>
    <scope>NUCLEOTIDE SEQUENCE [LARGE SCALE GENOMIC DNA]</scope>
    <source>
        <strain evidence="3 4">MEC069</strain>
    </source>
</reference>
<feature type="transmembrane region" description="Helical" evidence="1">
    <location>
        <begin position="85"/>
        <end position="109"/>
    </location>
</feature>
<dbReference type="PANTHER" id="PTHR42736:SF1">
    <property type="entry name" value="PROTEIN-GLUTAMINE GAMMA-GLUTAMYLTRANSFERASE"/>
    <property type="match status" value="1"/>
</dbReference>
<dbReference type="Proteomes" id="UP000298246">
    <property type="component" value="Unassembled WGS sequence"/>
</dbReference>
<keyword evidence="1" id="KW-0812">Transmembrane</keyword>
<organism evidence="3 4">
    <name type="scientific">Paenibacillus athensensis</name>
    <dbReference type="NCBI Taxonomy" id="1967502"/>
    <lineage>
        <taxon>Bacteria</taxon>
        <taxon>Bacillati</taxon>
        <taxon>Bacillota</taxon>
        <taxon>Bacilli</taxon>
        <taxon>Bacillales</taxon>
        <taxon>Paenibacillaceae</taxon>
        <taxon>Paenibacillus</taxon>
    </lineage>
</organism>
<comment type="caution">
    <text evidence="3">The sequence shown here is derived from an EMBL/GenBank/DDBJ whole genome shotgun (WGS) entry which is preliminary data.</text>
</comment>
<accession>A0A4Y8Q534</accession>
<dbReference type="Gene3D" id="3.10.620.30">
    <property type="match status" value="1"/>
</dbReference>
<name>A0A4Y8Q534_9BACL</name>
<evidence type="ECO:0000313" key="4">
    <source>
        <dbReference type="Proteomes" id="UP000298246"/>
    </source>
</evidence>
<dbReference type="InterPro" id="IPR025403">
    <property type="entry name" value="TgpA-like_C"/>
</dbReference>
<feature type="transmembrane region" description="Helical" evidence="1">
    <location>
        <begin position="180"/>
        <end position="199"/>
    </location>
</feature>
<dbReference type="Pfam" id="PF13559">
    <property type="entry name" value="DUF4129"/>
    <property type="match status" value="1"/>
</dbReference>
<dbReference type="InterPro" id="IPR002931">
    <property type="entry name" value="Transglutaminase-like"/>
</dbReference>
<feature type="transmembrane region" description="Helical" evidence="1">
    <location>
        <begin position="636"/>
        <end position="656"/>
    </location>
</feature>
<dbReference type="InterPro" id="IPR038765">
    <property type="entry name" value="Papain-like_cys_pep_sf"/>
</dbReference>
<feature type="domain" description="Transglutaminase-like" evidence="2">
    <location>
        <begin position="508"/>
        <end position="598"/>
    </location>
</feature>
<protein>
    <recommendedName>
        <fullName evidence="2">Transglutaminase-like domain-containing protein</fullName>
    </recommendedName>
</protein>
<dbReference type="EMBL" id="MYFO01000009">
    <property type="protein sequence ID" value="TFE88644.1"/>
    <property type="molecule type" value="Genomic_DNA"/>
</dbReference>
<evidence type="ECO:0000256" key="1">
    <source>
        <dbReference type="SAM" id="Phobius"/>
    </source>
</evidence>
<feature type="transmembrane region" description="Helical" evidence="1">
    <location>
        <begin position="219"/>
        <end position="241"/>
    </location>
</feature>
<proteinExistence type="predicted"/>
<dbReference type="AlphaFoldDB" id="A0A4Y8Q534"/>
<dbReference type="InterPro" id="IPR052901">
    <property type="entry name" value="Bact_TGase-like"/>
</dbReference>
<feature type="transmembrane region" description="Helical" evidence="1">
    <location>
        <begin position="58"/>
        <end position="80"/>
    </location>
</feature>
<dbReference type="OrthoDB" id="9804872at2"/>